<dbReference type="PANTHER" id="PTHR34414:SF1">
    <property type="entry name" value="SUBTILISIN-LIKE SERINE PROTEASE"/>
    <property type="match status" value="1"/>
</dbReference>
<sequence>MASTKPVPNAHTGTASPPLQCPFSEAHSLDTQLLNGAVSAGNIQHQQPTILDQLLGALPTVFRAKSEGKKGRSEGKYLETSSDVLGFVTQDLDVSRLNDIHGHLWMAGRPLSARPLHRQKMMDRRVLYTEQADMHLLTADDRLYLKPVPLYLLSHTFWTTYLCENKELHANACGFLMSYVWLIVSELDFHLARDEYSDTEHLLPKSEKLTWAWWKAFVQDFTAHVDPNALEQVNKRYHFGELRLGRINTIYRTTPRFFFTHFVRGYLYGYNRYEVFFQRNFAWVLVVFVWFSLVLSAMQVGVAVPPLNENGAFKAVSYGFVVFSIVLVLFMLVFVGVIFMTIFFFNMVAAVRHVETEKRRRRKFLDEKKGVKMA</sequence>
<accession>A0ABQ9NQH0</accession>
<organism evidence="3 4">
    <name type="scientific">Coniosporium apollinis</name>
    <dbReference type="NCBI Taxonomy" id="61459"/>
    <lineage>
        <taxon>Eukaryota</taxon>
        <taxon>Fungi</taxon>
        <taxon>Dikarya</taxon>
        <taxon>Ascomycota</taxon>
        <taxon>Pezizomycotina</taxon>
        <taxon>Dothideomycetes</taxon>
        <taxon>Dothideomycetes incertae sedis</taxon>
        <taxon>Coniosporium</taxon>
    </lineage>
</organism>
<comment type="caution">
    <text evidence="3">The sequence shown here is derived from an EMBL/GenBank/DDBJ whole genome shotgun (WGS) entry which is preliminary data.</text>
</comment>
<keyword evidence="2" id="KW-0812">Transmembrane</keyword>
<keyword evidence="2" id="KW-0472">Membrane</keyword>
<dbReference type="PANTHER" id="PTHR34414">
    <property type="entry name" value="HET DOMAIN-CONTAINING PROTEIN-RELATED"/>
    <property type="match status" value="1"/>
</dbReference>
<evidence type="ECO:0000256" key="1">
    <source>
        <dbReference type="SAM" id="MobiDB-lite"/>
    </source>
</evidence>
<feature type="region of interest" description="Disordered" evidence="1">
    <location>
        <begin position="1"/>
        <end position="22"/>
    </location>
</feature>
<name>A0ABQ9NQH0_9PEZI</name>
<keyword evidence="2" id="KW-1133">Transmembrane helix</keyword>
<gene>
    <name evidence="3" type="ORF">H2201_005181</name>
</gene>
<evidence type="ECO:0000313" key="4">
    <source>
        <dbReference type="Proteomes" id="UP001172684"/>
    </source>
</evidence>
<reference evidence="3" key="1">
    <citation type="submission" date="2022-10" db="EMBL/GenBank/DDBJ databases">
        <title>Culturing micro-colonial fungi from biological soil crusts in the Mojave desert and describing Neophaeococcomyces mojavensis, and introducing the new genera and species Taxawa tesnikishii.</title>
        <authorList>
            <person name="Kurbessoian T."/>
            <person name="Stajich J.E."/>
        </authorList>
    </citation>
    <scope>NUCLEOTIDE SEQUENCE</scope>
    <source>
        <strain evidence="3">TK_1</strain>
    </source>
</reference>
<dbReference type="EMBL" id="JAPDRL010000037">
    <property type="protein sequence ID" value="KAJ9664433.1"/>
    <property type="molecule type" value="Genomic_DNA"/>
</dbReference>
<feature type="transmembrane region" description="Helical" evidence="2">
    <location>
        <begin position="281"/>
        <end position="300"/>
    </location>
</feature>
<protein>
    <submittedName>
        <fullName evidence="3">Uncharacterized protein</fullName>
    </submittedName>
</protein>
<dbReference type="Proteomes" id="UP001172684">
    <property type="component" value="Unassembled WGS sequence"/>
</dbReference>
<evidence type="ECO:0000313" key="3">
    <source>
        <dbReference type="EMBL" id="KAJ9664433.1"/>
    </source>
</evidence>
<proteinExistence type="predicted"/>
<keyword evidence="4" id="KW-1185">Reference proteome</keyword>
<dbReference type="Pfam" id="PF20246">
    <property type="entry name" value="DUF6601"/>
    <property type="match status" value="1"/>
</dbReference>
<dbReference type="InterPro" id="IPR046536">
    <property type="entry name" value="DUF6601"/>
</dbReference>
<evidence type="ECO:0000256" key="2">
    <source>
        <dbReference type="SAM" id="Phobius"/>
    </source>
</evidence>
<feature type="transmembrane region" description="Helical" evidence="2">
    <location>
        <begin position="320"/>
        <end position="351"/>
    </location>
</feature>